<dbReference type="SUPFAM" id="SSF88946">
    <property type="entry name" value="Sigma2 domain of RNA polymerase sigma factors"/>
    <property type="match status" value="1"/>
</dbReference>
<organism evidence="6 7">
    <name type="scientific">Sphingobium lignivorans</name>
    <dbReference type="NCBI Taxonomy" id="2735886"/>
    <lineage>
        <taxon>Bacteria</taxon>
        <taxon>Pseudomonadati</taxon>
        <taxon>Pseudomonadota</taxon>
        <taxon>Alphaproteobacteria</taxon>
        <taxon>Sphingomonadales</taxon>
        <taxon>Sphingomonadaceae</taxon>
        <taxon>Sphingobium</taxon>
    </lineage>
</organism>
<keyword evidence="7" id="KW-1185">Reference proteome</keyword>
<evidence type="ECO:0000256" key="2">
    <source>
        <dbReference type="ARBA" id="ARBA00023015"/>
    </source>
</evidence>
<dbReference type="Gene3D" id="1.10.1740.10">
    <property type="match status" value="1"/>
</dbReference>
<dbReference type="InterPro" id="IPR039425">
    <property type="entry name" value="RNA_pol_sigma-70-like"/>
</dbReference>
<dbReference type="NCBIfam" id="TIGR02937">
    <property type="entry name" value="sigma70-ECF"/>
    <property type="match status" value="1"/>
</dbReference>
<dbReference type="EMBL" id="JACHKA010000001">
    <property type="protein sequence ID" value="MBB5986427.1"/>
    <property type="molecule type" value="Genomic_DNA"/>
</dbReference>
<evidence type="ECO:0000313" key="7">
    <source>
        <dbReference type="Proteomes" id="UP001138540"/>
    </source>
</evidence>
<gene>
    <name evidence="6" type="ORF">HNP60_002401</name>
</gene>
<dbReference type="InterPro" id="IPR013249">
    <property type="entry name" value="RNA_pol_sigma70_r4_t2"/>
</dbReference>
<dbReference type="Gene3D" id="1.10.10.10">
    <property type="entry name" value="Winged helix-like DNA-binding domain superfamily/Winged helix DNA-binding domain"/>
    <property type="match status" value="1"/>
</dbReference>
<evidence type="ECO:0000313" key="6">
    <source>
        <dbReference type="EMBL" id="MBB5986427.1"/>
    </source>
</evidence>
<dbReference type="SUPFAM" id="SSF88659">
    <property type="entry name" value="Sigma3 and sigma4 domains of RNA polymerase sigma factors"/>
    <property type="match status" value="1"/>
</dbReference>
<evidence type="ECO:0000256" key="4">
    <source>
        <dbReference type="ARBA" id="ARBA00023163"/>
    </source>
</evidence>
<dbReference type="Pfam" id="PF08281">
    <property type="entry name" value="Sigma70_r4_2"/>
    <property type="match status" value="1"/>
</dbReference>
<dbReference type="PANTHER" id="PTHR43133">
    <property type="entry name" value="RNA POLYMERASE ECF-TYPE SIGMA FACTO"/>
    <property type="match status" value="1"/>
</dbReference>
<dbReference type="InterPro" id="IPR013324">
    <property type="entry name" value="RNA_pol_sigma_r3/r4-like"/>
</dbReference>
<name>A0ABR6NGL4_9SPHN</name>
<keyword evidence="3" id="KW-0731">Sigma factor</keyword>
<protein>
    <submittedName>
        <fullName evidence="6">RNA polymerase sigma-70 factor (ECF subfamily)</fullName>
    </submittedName>
</protein>
<evidence type="ECO:0000256" key="1">
    <source>
        <dbReference type="ARBA" id="ARBA00010641"/>
    </source>
</evidence>
<dbReference type="PANTHER" id="PTHR43133:SF63">
    <property type="entry name" value="RNA POLYMERASE SIGMA FACTOR FECI-RELATED"/>
    <property type="match status" value="1"/>
</dbReference>
<dbReference type="InterPro" id="IPR036388">
    <property type="entry name" value="WH-like_DNA-bd_sf"/>
</dbReference>
<reference evidence="6 7" key="1">
    <citation type="submission" date="2020-08" db="EMBL/GenBank/DDBJ databases">
        <title>Exploring microbial biodiversity for novel pathways involved in the catabolism of aromatic compounds derived from lignin.</title>
        <authorList>
            <person name="Elkins J."/>
        </authorList>
    </citation>
    <scope>NUCLEOTIDE SEQUENCE [LARGE SCALE GENOMIC DNA]</scope>
    <source>
        <strain evidence="6 7">B1D3A</strain>
    </source>
</reference>
<proteinExistence type="inferred from homology"/>
<feature type="domain" description="RNA polymerase sigma factor 70 region 4 type 2" evidence="5">
    <location>
        <begin position="119"/>
        <end position="170"/>
    </location>
</feature>
<accession>A0ABR6NGL4</accession>
<sequence length="178" mass="19742">MAAADRLRLCGGTDVPAATMTALNGRFRLPLITYFLRRGVAYADAEDMAQEVLIRTDRHGEGADRIDAYLFGVAANLLADRSRRLAVRMRHSKDIAAVSSDIDVIDPERVLIGRERLAIVTQALQELSERTRTIFMLARFENVSQREIADRLGVSLSTVEKGLAQAIAHLVRRLGDPK</sequence>
<evidence type="ECO:0000256" key="3">
    <source>
        <dbReference type="ARBA" id="ARBA00023082"/>
    </source>
</evidence>
<dbReference type="Proteomes" id="UP001138540">
    <property type="component" value="Unassembled WGS sequence"/>
</dbReference>
<keyword evidence="4" id="KW-0804">Transcription</keyword>
<dbReference type="CDD" id="cd06171">
    <property type="entry name" value="Sigma70_r4"/>
    <property type="match status" value="1"/>
</dbReference>
<keyword evidence="2" id="KW-0805">Transcription regulation</keyword>
<dbReference type="InterPro" id="IPR014284">
    <property type="entry name" value="RNA_pol_sigma-70_dom"/>
</dbReference>
<comment type="similarity">
    <text evidence="1">Belongs to the sigma-70 factor family. ECF subfamily.</text>
</comment>
<dbReference type="RefSeq" id="WP_260394853.1">
    <property type="nucleotide sequence ID" value="NZ_JACHKA010000001.1"/>
</dbReference>
<dbReference type="InterPro" id="IPR013325">
    <property type="entry name" value="RNA_pol_sigma_r2"/>
</dbReference>
<comment type="caution">
    <text evidence="6">The sequence shown here is derived from an EMBL/GenBank/DDBJ whole genome shotgun (WGS) entry which is preliminary data.</text>
</comment>
<evidence type="ECO:0000259" key="5">
    <source>
        <dbReference type="Pfam" id="PF08281"/>
    </source>
</evidence>